<evidence type="ECO:0000259" key="3">
    <source>
        <dbReference type="Pfam" id="PF00685"/>
    </source>
</evidence>
<comment type="similarity">
    <text evidence="1">Belongs to the sulfotransferase 1 family.</text>
</comment>
<organism evidence="4 5">
    <name type="scientific">Macrostomum lignano</name>
    <dbReference type="NCBI Taxonomy" id="282301"/>
    <lineage>
        <taxon>Eukaryota</taxon>
        <taxon>Metazoa</taxon>
        <taxon>Spiralia</taxon>
        <taxon>Lophotrochozoa</taxon>
        <taxon>Platyhelminthes</taxon>
        <taxon>Rhabditophora</taxon>
        <taxon>Macrostomorpha</taxon>
        <taxon>Macrostomida</taxon>
        <taxon>Macrostomidae</taxon>
        <taxon>Macrostomum</taxon>
    </lineage>
</organism>
<keyword evidence="2" id="KW-0808">Transferase</keyword>
<evidence type="ECO:0000256" key="2">
    <source>
        <dbReference type="ARBA" id="ARBA00022679"/>
    </source>
</evidence>
<dbReference type="Gene3D" id="3.40.50.300">
    <property type="entry name" value="P-loop containing nucleotide triphosphate hydrolases"/>
    <property type="match status" value="1"/>
</dbReference>
<evidence type="ECO:0000313" key="5">
    <source>
        <dbReference type="Proteomes" id="UP000215902"/>
    </source>
</evidence>
<evidence type="ECO:0000256" key="1">
    <source>
        <dbReference type="ARBA" id="ARBA00005771"/>
    </source>
</evidence>
<dbReference type="AlphaFoldDB" id="A0A267DC29"/>
<dbReference type="STRING" id="282301.A0A267DC29"/>
<dbReference type="SUPFAM" id="SSF52540">
    <property type="entry name" value="P-loop containing nucleoside triphosphate hydrolases"/>
    <property type="match status" value="1"/>
</dbReference>
<dbReference type="Proteomes" id="UP000215902">
    <property type="component" value="Unassembled WGS sequence"/>
</dbReference>
<accession>A0A267DC29</accession>
<name>A0A267DC29_9PLAT</name>
<evidence type="ECO:0000313" key="4">
    <source>
        <dbReference type="EMBL" id="PAA46840.1"/>
    </source>
</evidence>
<proteinExistence type="inferred from homology"/>
<dbReference type="InterPro" id="IPR027417">
    <property type="entry name" value="P-loop_NTPase"/>
</dbReference>
<dbReference type="GO" id="GO:0008146">
    <property type="term" value="F:sulfotransferase activity"/>
    <property type="evidence" value="ECO:0007669"/>
    <property type="project" value="InterPro"/>
</dbReference>
<dbReference type="PANTHER" id="PTHR11783">
    <property type="entry name" value="SULFOTRANSFERASE SULT"/>
    <property type="match status" value="1"/>
</dbReference>
<dbReference type="Pfam" id="PF00685">
    <property type="entry name" value="Sulfotransfer_1"/>
    <property type="match status" value="1"/>
</dbReference>
<gene>
    <name evidence="4" type="ORF">BOX15_Mlig000454g2</name>
</gene>
<keyword evidence="5" id="KW-1185">Reference proteome</keyword>
<reference evidence="4 5" key="1">
    <citation type="submission" date="2017-06" db="EMBL/GenBank/DDBJ databases">
        <title>A platform for efficient transgenesis in Macrostomum lignano, a flatworm model organism for stem cell research.</title>
        <authorList>
            <person name="Berezikov E."/>
        </authorList>
    </citation>
    <scope>NUCLEOTIDE SEQUENCE [LARGE SCALE GENOMIC DNA]</scope>
    <source>
        <strain evidence="4">DV1</strain>
        <tissue evidence="4">Whole organism</tissue>
    </source>
</reference>
<comment type="caution">
    <text evidence="4">The sequence shown here is derived from an EMBL/GenBank/DDBJ whole genome shotgun (WGS) entry which is preliminary data.</text>
</comment>
<dbReference type="InterPro" id="IPR000863">
    <property type="entry name" value="Sulfotransferase_dom"/>
</dbReference>
<dbReference type="EMBL" id="NIVC01004684">
    <property type="protein sequence ID" value="PAA46840.1"/>
    <property type="molecule type" value="Genomic_DNA"/>
</dbReference>
<dbReference type="OrthoDB" id="6048410at2759"/>
<protein>
    <recommendedName>
        <fullName evidence="3">Sulfotransferase domain-containing protein</fullName>
    </recommendedName>
</protein>
<sequence>MYGPWPGDWPEFVDMFLNGRTMCGDYFQVTSEWWQQRDKPNVLVLKYEDIVSSPQHSICRIADHLGIQPSTEQLACVMHNCSFESMSSNDNVNTTFGTGFRFLRKGLIGDWKASFTEEQSERFERAAQERLAAIGLEFRYE</sequence>
<feature type="domain" description="Sulfotransferase" evidence="3">
    <location>
        <begin position="4"/>
        <end position="133"/>
    </location>
</feature>